<keyword evidence="4 10" id="KW-0863">Zinc-finger</keyword>
<dbReference type="SMART" id="SM00271">
    <property type="entry name" value="DnaJ"/>
    <property type="match status" value="1"/>
</dbReference>
<dbReference type="InterPro" id="IPR012724">
    <property type="entry name" value="DnaJ"/>
</dbReference>
<comment type="caution">
    <text evidence="14">The sequence shown here is derived from an EMBL/GenBank/DDBJ whole genome shotgun (WGS) entry which is preliminary data.</text>
</comment>
<dbReference type="SUPFAM" id="SSF46565">
    <property type="entry name" value="Chaperone J-domain"/>
    <property type="match status" value="1"/>
</dbReference>
<evidence type="ECO:0000256" key="2">
    <source>
        <dbReference type="ARBA" id="ARBA00022723"/>
    </source>
</evidence>
<organism evidence="14 15">
    <name type="scientific">Aspergillus steynii IBT 23096</name>
    <dbReference type="NCBI Taxonomy" id="1392250"/>
    <lineage>
        <taxon>Eukaryota</taxon>
        <taxon>Fungi</taxon>
        <taxon>Dikarya</taxon>
        <taxon>Ascomycota</taxon>
        <taxon>Pezizomycotina</taxon>
        <taxon>Eurotiomycetes</taxon>
        <taxon>Eurotiomycetidae</taxon>
        <taxon>Eurotiales</taxon>
        <taxon>Aspergillaceae</taxon>
        <taxon>Aspergillus</taxon>
        <taxon>Aspergillus subgen. Circumdati</taxon>
    </lineage>
</organism>
<dbReference type="PANTHER" id="PTHR43096:SF52">
    <property type="entry name" value="DNAJ HOMOLOG 1, MITOCHONDRIAL-RELATED"/>
    <property type="match status" value="1"/>
</dbReference>
<feature type="domain" description="J" evidence="12">
    <location>
        <begin position="78"/>
        <end position="142"/>
    </location>
</feature>
<dbReference type="VEuPathDB" id="FungiDB:P170DRAFT_437619"/>
<dbReference type="CDD" id="cd10719">
    <property type="entry name" value="DnaJ_zf"/>
    <property type="match status" value="1"/>
</dbReference>
<dbReference type="InterPro" id="IPR036410">
    <property type="entry name" value="HSP_DnaJ_Cys-rich_dom_sf"/>
</dbReference>
<keyword evidence="2 10" id="KW-0479">Metal-binding</keyword>
<dbReference type="FunFam" id="1.10.287.110:FF:000053">
    <property type="entry name" value="Putative Mitochondrial DnaJ chaperone"/>
    <property type="match status" value="1"/>
</dbReference>
<feature type="domain" description="CR-type" evidence="13">
    <location>
        <begin position="234"/>
        <end position="315"/>
    </location>
</feature>
<dbReference type="Gene3D" id="2.10.230.10">
    <property type="entry name" value="Heat shock protein DnaJ, cysteine-rich domain"/>
    <property type="match status" value="1"/>
</dbReference>
<name>A0A2I2G4V3_9EURO</name>
<dbReference type="InterPro" id="IPR001305">
    <property type="entry name" value="HSP_DnaJ_Cys-rich_dom"/>
</dbReference>
<keyword evidence="7" id="KW-0496">Mitochondrion</keyword>
<dbReference type="SUPFAM" id="SSF57938">
    <property type="entry name" value="DnaJ/Hsp40 cysteine-rich domain"/>
    <property type="match status" value="1"/>
</dbReference>
<dbReference type="RefSeq" id="XP_024703206.1">
    <property type="nucleotide sequence ID" value="XM_024849410.1"/>
</dbReference>
<feature type="region of interest" description="Disordered" evidence="11">
    <location>
        <begin position="479"/>
        <end position="538"/>
    </location>
</feature>
<proteinExistence type="inferred from homology"/>
<dbReference type="GO" id="GO:0005739">
    <property type="term" value="C:mitochondrion"/>
    <property type="evidence" value="ECO:0007669"/>
    <property type="project" value="UniProtKB-SubCell"/>
</dbReference>
<dbReference type="GO" id="GO:0009408">
    <property type="term" value="P:response to heat"/>
    <property type="evidence" value="ECO:0007669"/>
    <property type="project" value="InterPro"/>
</dbReference>
<dbReference type="GeneID" id="36557109"/>
<keyword evidence="15" id="KW-1185">Reference proteome</keyword>
<dbReference type="FunFam" id="2.10.230.10:FF:000001">
    <property type="entry name" value="DnaJ subfamily A member 2"/>
    <property type="match status" value="1"/>
</dbReference>
<dbReference type="InterPro" id="IPR018253">
    <property type="entry name" value="DnaJ_domain_CS"/>
</dbReference>
<dbReference type="GO" id="GO:0031072">
    <property type="term" value="F:heat shock protein binding"/>
    <property type="evidence" value="ECO:0007669"/>
    <property type="project" value="InterPro"/>
</dbReference>
<dbReference type="GO" id="GO:0042026">
    <property type="term" value="P:protein refolding"/>
    <property type="evidence" value="ECO:0007669"/>
    <property type="project" value="TreeGrafter"/>
</dbReference>
<accession>A0A2I2G4V3</accession>
<keyword evidence="3" id="KW-0677">Repeat</keyword>
<dbReference type="PANTHER" id="PTHR43096">
    <property type="entry name" value="DNAJ HOMOLOG 1, MITOCHONDRIAL-RELATED"/>
    <property type="match status" value="1"/>
</dbReference>
<evidence type="ECO:0000256" key="1">
    <source>
        <dbReference type="ARBA" id="ARBA00004173"/>
    </source>
</evidence>
<evidence type="ECO:0000256" key="8">
    <source>
        <dbReference type="ARBA" id="ARBA00023186"/>
    </source>
</evidence>
<dbReference type="Pfam" id="PF00684">
    <property type="entry name" value="DnaJ_CXXCXGXG"/>
    <property type="match status" value="1"/>
</dbReference>
<dbReference type="PROSITE" id="PS00636">
    <property type="entry name" value="DNAJ_1"/>
    <property type="match status" value="1"/>
</dbReference>
<dbReference type="CDD" id="cd10747">
    <property type="entry name" value="DnaJ_C"/>
    <property type="match status" value="1"/>
</dbReference>
<comment type="subcellular location">
    <subcellularLocation>
        <location evidence="1">Mitochondrion</location>
    </subcellularLocation>
</comment>
<evidence type="ECO:0000313" key="15">
    <source>
        <dbReference type="Proteomes" id="UP000234275"/>
    </source>
</evidence>
<evidence type="ECO:0000256" key="3">
    <source>
        <dbReference type="ARBA" id="ARBA00022737"/>
    </source>
</evidence>
<dbReference type="HAMAP" id="MF_01152">
    <property type="entry name" value="DnaJ"/>
    <property type="match status" value="1"/>
</dbReference>
<dbReference type="Proteomes" id="UP000234275">
    <property type="component" value="Unassembled WGS sequence"/>
</dbReference>
<dbReference type="Pfam" id="PF00226">
    <property type="entry name" value="DnaJ"/>
    <property type="match status" value="1"/>
</dbReference>
<evidence type="ECO:0000259" key="12">
    <source>
        <dbReference type="PROSITE" id="PS50076"/>
    </source>
</evidence>
<keyword evidence="5 10" id="KW-0862">Zinc</keyword>
<evidence type="ECO:0000256" key="10">
    <source>
        <dbReference type="PROSITE-ProRule" id="PRU00546"/>
    </source>
</evidence>
<dbReference type="OrthoDB" id="10256793at2759"/>
<dbReference type="InterPro" id="IPR001623">
    <property type="entry name" value="DnaJ_domain"/>
</dbReference>
<dbReference type="PRINTS" id="PR00625">
    <property type="entry name" value="JDOMAIN"/>
</dbReference>
<dbReference type="GO" id="GO:0005524">
    <property type="term" value="F:ATP binding"/>
    <property type="evidence" value="ECO:0007669"/>
    <property type="project" value="InterPro"/>
</dbReference>
<evidence type="ECO:0000256" key="9">
    <source>
        <dbReference type="ARBA" id="ARBA00072890"/>
    </source>
</evidence>
<reference evidence="14 15" key="1">
    <citation type="submission" date="2016-12" db="EMBL/GenBank/DDBJ databases">
        <title>The genomes of Aspergillus section Nigri reveals drivers in fungal speciation.</title>
        <authorList>
            <consortium name="DOE Joint Genome Institute"/>
            <person name="Vesth T.C."/>
            <person name="Nybo J."/>
            <person name="Theobald S."/>
            <person name="Brandl J."/>
            <person name="Frisvad J.C."/>
            <person name="Nielsen K.F."/>
            <person name="Lyhne E.K."/>
            <person name="Kogle M.E."/>
            <person name="Kuo A."/>
            <person name="Riley R."/>
            <person name="Clum A."/>
            <person name="Nolan M."/>
            <person name="Lipzen A."/>
            <person name="Salamov A."/>
            <person name="Henrissat B."/>
            <person name="Wiebenga A."/>
            <person name="De Vries R.P."/>
            <person name="Grigoriev I.V."/>
            <person name="Mortensen U.H."/>
            <person name="Andersen M.R."/>
            <person name="Baker S.E."/>
        </authorList>
    </citation>
    <scope>NUCLEOTIDE SEQUENCE [LARGE SCALE GENOMIC DNA]</scope>
    <source>
        <strain evidence="14 15">IBT 23096</strain>
    </source>
</reference>
<dbReference type="GO" id="GO:0051082">
    <property type="term" value="F:unfolded protein binding"/>
    <property type="evidence" value="ECO:0007669"/>
    <property type="project" value="InterPro"/>
</dbReference>
<protein>
    <recommendedName>
        <fullName evidence="9">DnaJ homolog 1, mitochondrial</fullName>
    </recommendedName>
</protein>
<gene>
    <name evidence="14" type="ORF">P170DRAFT_437619</name>
</gene>
<keyword evidence="6" id="KW-0809">Transit peptide</keyword>
<dbReference type="Gene3D" id="1.10.287.110">
    <property type="entry name" value="DnaJ domain"/>
    <property type="match status" value="1"/>
</dbReference>
<feature type="compositionally biased region" description="Basic residues" evidence="11">
    <location>
        <begin position="501"/>
        <end position="510"/>
    </location>
</feature>
<dbReference type="AlphaFoldDB" id="A0A2I2G4V3"/>
<dbReference type="InterPro" id="IPR036869">
    <property type="entry name" value="J_dom_sf"/>
</dbReference>
<evidence type="ECO:0000259" key="13">
    <source>
        <dbReference type="PROSITE" id="PS51188"/>
    </source>
</evidence>
<evidence type="ECO:0000256" key="11">
    <source>
        <dbReference type="SAM" id="MobiDB-lite"/>
    </source>
</evidence>
<sequence length="538" mass="56609">MSATSAAMPKAAALPARLLRTSRRYSKQSPTTAQTRVYASTLSSIDKRPQDVVGNKKHPVFSSSRIFHTTAPLAAIADPYRTLGVDKGASASDIKKAYYGMAKKYHPDTNKDPNAKEKFAEAQTAYELLSDAKKRENYDRFGSAAFDQNGGFDPSAAGGNPFSGAGGFGGFGGGFGGGFPGGFSADINFEDLFGAFTGGARRSGRGRRSPFQEVLVGEDVEVQTSISFMEAAKGTSKDIVINPLTECGTCKGDGLKKGAKRTQCRQCNGSGTRVHLLQGGFQVAATCDACGGAGMNVPRGSECSPCSGNGVVRDRKTIQVDIPGGVEDGMRLRVAGEGDAPPTGASAAPGSRTQRGDLFVSIRVSPDHRFTRSGSDILYTASIPLTTALLGGEATVPTLDGEVKVKVATGTGTGDRITLSGMGMKKLSGRARSFTPTGDLRVEFKVAMPKYLTGNQRTILEVLADEMGDKTAKRIMNVGQESSSEATSEDSSKDEGFIKSAWHRLMKHKKASESESSTGESDKKSEGSDKKDDKSGSS</sequence>
<dbReference type="InterPro" id="IPR002939">
    <property type="entry name" value="DnaJ_C"/>
</dbReference>
<feature type="zinc finger region" description="CR-type" evidence="10">
    <location>
        <begin position="234"/>
        <end position="315"/>
    </location>
</feature>
<evidence type="ECO:0000256" key="6">
    <source>
        <dbReference type="ARBA" id="ARBA00022946"/>
    </source>
</evidence>
<dbReference type="PROSITE" id="PS51188">
    <property type="entry name" value="ZF_CR"/>
    <property type="match status" value="1"/>
</dbReference>
<evidence type="ECO:0000256" key="7">
    <source>
        <dbReference type="ARBA" id="ARBA00023128"/>
    </source>
</evidence>
<dbReference type="SUPFAM" id="SSF49493">
    <property type="entry name" value="HSP40/DnaJ peptide-binding domain"/>
    <property type="match status" value="2"/>
</dbReference>
<evidence type="ECO:0000256" key="5">
    <source>
        <dbReference type="ARBA" id="ARBA00022833"/>
    </source>
</evidence>
<dbReference type="InterPro" id="IPR008971">
    <property type="entry name" value="HSP40/DnaJ_pept-bd"/>
</dbReference>
<dbReference type="Pfam" id="PF01556">
    <property type="entry name" value="DnaJ_C"/>
    <property type="match status" value="1"/>
</dbReference>
<keyword evidence="8" id="KW-0143">Chaperone</keyword>
<evidence type="ECO:0000313" key="14">
    <source>
        <dbReference type="EMBL" id="PLB47904.1"/>
    </source>
</evidence>
<dbReference type="PROSITE" id="PS50076">
    <property type="entry name" value="DNAJ_2"/>
    <property type="match status" value="1"/>
</dbReference>
<feature type="compositionally biased region" description="Basic and acidic residues" evidence="11">
    <location>
        <begin position="520"/>
        <end position="538"/>
    </location>
</feature>
<dbReference type="GO" id="GO:0008270">
    <property type="term" value="F:zinc ion binding"/>
    <property type="evidence" value="ECO:0007669"/>
    <property type="project" value="UniProtKB-KW"/>
</dbReference>
<dbReference type="CDD" id="cd06257">
    <property type="entry name" value="DnaJ"/>
    <property type="match status" value="1"/>
</dbReference>
<dbReference type="Gene3D" id="2.60.260.20">
    <property type="entry name" value="Urease metallochaperone UreE, N-terminal domain"/>
    <property type="match status" value="2"/>
</dbReference>
<dbReference type="STRING" id="1392250.A0A2I2G4V3"/>
<dbReference type="EMBL" id="MSFO01000005">
    <property type="protein sequence ID" value="PLB47904.1"/>
    <property type="molecule type" value="Genomic_DNA"/>
</dbReference>
<evidence type="ECO:0000256" key="4">
    <source>
        <dbReference type="ARBA" id="ARBA00022771"/>
    </source>
</evidence>
<dbReference type="FunFam" id="2.60.260.20:FF:000005">
    <property type="entry name" value="Chaperone protein dnaJ 1, mitochondrial"/>
    <property type="match status" value="1"/>
</dbReference>